<dbReference type="Pfam" id="PF01266">
    <property type="entry name" value="DAO"/>
    <property type="match status" value="1"/>
</dbReference>
<dbReference type="Pfam" id="PF00355">
    <property type="entry name" value="Rieske"/>
    <property type="match status" value="1"/>
</dbReference>
<keyword evidence="7" id="KW-1185">Reference proteome</keyword>
<evidence type="ECO:0000256" key="3">
    <source>
        <dbReference type="ARBA" id="ARBA00023004"/>
    </source>
</evidence>
<keyword evidence="2" id="KW-0479">Metal-binding</keyword>
<evidence type="ECO:0000256" key="4">
    <source>
        <dbReference type="ARBA" id="ARBA00023014"/>
    </source>
</evidence>
<dbReference type="Gene3D" id="3.30.9.10">
    <property type="entry name" value="D-Amino Acid Oxidase, subunit A, domain 2"/>
    <property type="match status" value="1"/>
</dbReference>
<name>A0A4P9WY24_9FUNG</name>
<gene>
    <name evidence="6" type="ORF">CXG81DRAFT_28781</name>
</gene>
<feature type="domain" description="Rieske" evidence="5">
    <location>
        <begin position="448"/>
        <end position="534"/>
    </location>
</feature>
<keyword evidence="1" id="KW-0001">2Fe-2S</keyword>
<dbReference type="InterPro" id="IPR017941">
    <property type="entry name" value="Rieske_2Fe-2S"/>
</dbReference>
<dbReference type="Proteomes" id="UP000274922">
    <property type="component" value="Unassembled WGS sequence"/>
</dbReference>
<protein>
    <recommendedName>
        <fullName evidence="5">Rieske domain-containing protein</fullName>
    </recommendedName>
</protein>
<evidence type="ECO:0000256" key="2">
    <source>
        <dbReference type="ARBA" id="ARBA00022723"/>
    </source>
</evidence>
<dbReference type="GO" id="GO:0046872">
    <property type="term" value="F:metal ion binding"/>
    <property type="evidence" value="ECO:0007669"/>
    <property type="project" value="UniProtKB-KW"/>
</dbReference>
<dbReference type="GO" id="GO:0051537">
    <property type="term" value="F:2 iron, 2 sulfur cluster binding"/>
    <property type="evidence" value="ECO:0007669"/>
    <property type="project" value="UniProtKB-KW"/>
</dbReference>
<evidence type="ECO:0000256" key="1">
    <source>
        <dbReference type="ARBA" id="ARBA00022714"/>
    </source>
</evidence>
<dbReference type="GO" id="GO:0005737">
    <property type="term" value="C:cytoplasm"/>
    <property type="evidence" value="ECO:0007669"/>
    <property type="project" value="TreeGrafter"/>
</dbReference>
<dbReference type="PANTHER" id="PTHR13847:SF281">
    <property type="entry name" value="FAD DEPENDENT OXIDOREDUCTASE DOMAIN-CONTAINING PROTEIN"/>
    <property type="match status" value="1"/>
</dbReference>
<dbReference type="SUPFAM" id="SSF50022">
    <property type="entry name" value="ISP domain"/>
    <property type="match status" value="1"/>
</dbReference>
<dbReference type="Gene3D" id="3.50.50.60">
    <property type="entry name" value="FAD/NAD(P)-binding domain"/>
    <property type="match status" value="1"/>
</dbReference>
<dbReference type="EMBL" id="ML014460">
    <property type="protein sequence ID" value="RKO98381.1"/>
    <property type="molecule type" value="Genomic_DNA"/>
</dbReference>
<dbReference type="AlphaFoldDB" id="A0A4P9WY24"/>
<dbReference type="PANTHER" id="PTHR13847">
    <property type="entry name" value="SARCOSINE DEHYDROGENASE-RELATED"/>
    <property type="match status" value="1"/>
</dbReference>
<organism evidence="6 7">
    <name type="scientific">Caulochytrium protostelioides</name>
    <dbReference type="NCBI Taxonomy" id="1555241"/>
    <lineage>
        <taxon>Eukaryota</taxon>
        <taxon>Fungi</taxon>
        <taxon>Fungi incertae sedis</taxon>
        <taxon>Chytridiomycota</taxon>
        <taxon>Chytridiomycota incertae sedis</taxon>
        <taxon>Chytridiomycetes</taxon>
        <taxon>Caulochytriales</taxon>
        <taxon>Caulochytriaceae</taxon>
        <taxon>Caulochytrium</taxon>
    </lineage>
</organism>
<dbReference type="OrthoDB" id="429143at2759"/>
<dbReference type="SUPFAM" id="SSF51905">
    <property type="entry name" value="FAD/NAD(P)-binding domain"/>
    <property type="match status" value="1"/>
</dbReference>
<accession>A0A4P9WY24</accession>
<evidence type="ECO:0000313" key="6">
    <source>
        <dbReference type="EMBL" id="RKO98381.1"/>
    </source>
</evidence>
<dbReference type="InterPro" id="IPR036922">
    <property type="entry name" value="Rieske_2Fe-2S_sf"/>
</dbReference>
<dbReference type="InterPro" id="IPR036188">
    <property type="entry name" value="FAD/NAD-bd_sf"/>
</dbReference>
<keyword evidence="4" id="KW-0411">Iron-sulfur</keyword>
<sequence length="534" mass="57959">MAATIEYDLNNSTSGRRLPVWDLRQPFDSIPRFQPLKTDLPDVDVLVIGAGIAGLSTAHDLLERGRSVVVIDDGEIISGETGRTTAHLSSNLGAGYPDISSHRGKEAAKHIAGGHSYAIARVEELAKRYNIDCEYRRLNGYMVCHYPRNHEKYDESFLKEELKAAGEAGLDVSWQDHPDLPGFTGLDPGAAVVYHGQGTFHPTKYLVGLVKAMQQKWPQNLRIYTHTRAFEINDGDSPTVKTSEGLQITAKAVVEATNTPLQKLAIVAKFSPHRTYAVAFRLAPGHGVGDYLLYDDDDPYIYVRKTQGQAPGEEYLIVGGCDHPVGSIPKDGPEAPFKHLLEWTHKRYPDAGEAVYQWSGQVIEPADHVAYIGENVGNKNVYVVTGDAGNGLTHGVLAGRLLADQITGKAHPWQTTFAAHRNLSGKPAVDAGIHNVKIQAAYAGLARGDVSDIEDILPGTGAVLGPLAAKGAPRAVYRDDDGKVYEFSAVCPHLQGPLKWNPVEKSWDCPAHGSRFSCKGMLVQGPAKGDMTPK</sequence>
<proteinExistence type="predicted"/>
<dbReference type="Gene3D" id="2.102.10.10">
    <property type="entry name" value="Rieske [2Fe-2S] iron-sulphur domain"/>
    <property type="match status" value="1"/>
</dbReference>
<evidence type="ECO:0000259" key="5">
    <source>
        <dbReference type="PROSITE" id="PS51296"/>
    </source>
</evidence>
<keyword evidence="3" id="KW-0408">Iron</keyword>
<dbReference type="InterPro" id="IPR006076">
    <property type="entry name" value="FAD-dep_OxRdtase"/>
</dbReference>
<dbReference type="PROSITE" id="PS51296">
    <property type="entry name" value="RIESKE"/>
    <property type="match status" value="1"/>
</dbReference>
<reference evidence="7" key="1">
    <citation type="journal article" date="2018" name="Nat. Microbiol.">
        <title>Leveraging single-cell genomics to expand the fungal tree of life.</title>
        <authorList>
            <person name="Ahrendt S.R."/>
            <person name="Quandt C.A."/>
            <person name="Ciobanu D."/>
            <person name="Clum A."/>
            <person name="Salamov A."/>
            <person name="Andreopoulos B."/>
            <person name="Cheng J.F."/>
            <person name="Woyke T."/>
            <person name="Pelin A."/>
            <person name="Henrissat B."/>
            <person name="Reynolds N.K."/>
            <person name="Benny G.L."/>
            <person name="Smith M.E."/>
            <person name="James T.Y."/>
            <person name="Grigoriev I.V."/>
        </authorList>
    </citation>
    <scope>NUCLEOTIDE SEQUENCE [LARGE SCALE GENOMIC DNA]</scope>
    <source>
        <strain evidence="7">ATCC 52028</strain>
    </source>
</reference>
<evidence type="ECO:0000313" key="7">
    <source>
        <dbReference type="Proteomes" id="UP000274922"/>
    </source>
</evidence>